<dbReference type="Pfam" id="PF09838">
    <property type="entry name" value="DUF2065"/>
    <property type="match status" value="1"/>
</dbReference>
<dbReference type="InterPro" id="IPR019201">
    <property type="entry name" value="DUF2065"/>
</dbReference>
<dbReference type="RefSeq" id="WP_069437484.1">
    <property type="nucleotide sequence ID" value="NZ_LPWG01000012.1"/>
</dbReference>
<gene>
    <name evidence="2" type="ORF">AUC68_05960</name>
</gene>
<dbReference type="PANTHER" id="PTHR38602:SF1">
    <property type="entry name" value="INNER MEMBRANE PROTEIN"/>
    <property type="match status" value="1"/>
</dbReference>
<feature type="transmembrane region" description="Helical" evidence="1">
    <location>
        <begin position="6"/>
        <end position="22"/>
    </location>
</feature>
<dbReference type="PANTHER" id="PTHR38602">
    <property type="entry name" value="INNER MEMBRANE PROTEIN-RELATED"/>
    <property type="match status" value="1"/>
</dbReference>
<dbReference type="OrthoDB" id="9815199at2"/>
<dbReference type="STRING" id="1774968.AUC68_05960"/>
<keyword evidence="3" id="KW-1185">Reference proteome</keyword>
<comment type="caution">
    <text evidence="2">The sequence shown here is derived from an EMBL/GenBank/DDBJ whole genome shotgun (WGS) entry which is preliminary data.</text>
</comment>
<evidence type="ECO:0008006" key="4">
    <source>
        <dbReference type="Google" id="ProtNLM"/>
    </source>
</evidence>
<evidence type="ECO:0000256" key="1">
    <source>
        <dbReference type="SAM" id="Phobius"/>
    </source>
</evidence>
<proteinExistence type="predicted"/>
<keyword evidence="1" id="KW-1133">Transmembrane helix</keyword>
<feature type="transmembrane region" description="Helical" evidence="1">
    <location>
        <begin position="43"/>
        <end position="59"/>
    </location>
</feature>
<dbReference type="EMBL" id="LPWG01000012">
    <property type="protein sequence ID" value="ODR98755.1"/>
    <property type="molecule type" value="Genomic_DNA"/>
</dbReference>
<protein>
    <recommendedName>
        <fullName evidence="4">DUF2065 domain-containing protein</fullName>
    </recommendedName>
</protein>
<keyword evidence="1" id="KW-0472">Membrane</keyword>
<keyword evidence="1" id="KW-0812">Transmembrane</keyword>
<name>A0A1E3VYW2_9HYPH</name>
<sequence length="61" mass="6454">MDDLGVAIGLVLVIEGLVWALAPRFGRRLLEAASETPESTLRLAGILAVTAGVLLVWLIRG</sequence>
<organism evidence="2 3">
    <name type="scientific">Methyloceanibacter methanicus</name>
    <dbReference type="NCBI Taxonomy" id="1774968"/>
    <lineage>
        <taxon>Bacteria</taxon>
        <taxon>Pseudomonadati</taxon>
        <taxon>Pseudomonadota</taxon>
        <taxon>Alphaproteobacteria</taxon>
        <taxon>Hyphomicrobiales</taxon>
        <taxon>Hyphomicrobiaceae</taxon>
        <taxon>Methyloceanibacter</taxon>
    </lineage>
</organism>
<evidence type="ECO:0000313" key="2">
    <source>
        <dbReference type="EMBL" id="ODR98755.1"/>
    </source>
</evidence>
<dbReference type="Proteomes" id="UP000094501">
    <property type="component" value="Unassembled WGS sequence"/>
</dbReference>
<evidence type="ECO:0000313" key="3">
    <source>
        <dbReference type="Proteomes" id="UP000094501"/>
    </source>
</evidence>
<dbReference type="AlphaFoldDB" id="A0A1E3VYW2"/>
<reference evidence="2 3" key="1">
    <citation type="journal article" date="2016" name="Environ. Microbiol.">
        <title>New Methyloceanibacter diversity from North Sea sediments includes methanotroph containing solely the soluble methane monooxygenase.</title>
        <authorList>
            <person name="Vekeman B."/>
            <person name="Kerckhof F.M."/>
            <person name="Cremers G."/>
            <person name="de Vos P."/>
            <person name="Vandamme P."/>
            <person name="Boon N."/>
            <person name="Op den Camp H.J."/>
            <person name="Heylen K."/>
        </authorList>
    </citation>
    <scope>NUCLEOTIDE SEQUENCE [LARGE SCALE GENOMIC DNA]</scope>
    <source>
        <strain evidence="2 3">R-67174</strain>
    </source>
</reference>
<accession>A0A1E3VYW2</accession>